<dbReference type="EMBL" id="CP046452">
    <property type="protein sequence ID" value="QGU02913.1"/>
    <property type="molecule type" value="Genomic_DNA"/>
</dbReference>
<dbReference type="Pfam" id="PF04505">
    <property type="entry name" value="CD225"/>
    <property type="match status" value="1"/>
</dbReference>
<evidence type="ECO:0000256" key="3">
    <source>
        <dbReference type="ARBA" id="ARBA00022989"/>
    </source>
</evidence>
<keyword evidence="7" id="KW-1185">Reference proteome</keyword>
<dbReference type="KEGG" id="ckw:CKALI_10290"/>
<evidence type="ECO:0000256" key="1">
    <source>
        <dbReference type="ARBA" id="ARBA00004370"/>
    </source>
</evidence>
<gene>
    <name evidence="6" type="ORF">CKALI_10290</name>
</gene>
<evidence type="ECO:0000256" key="4">
    <source>
        <dbReference type="ARBA" id="ARBA00023136"/>
    </source>
</evidence>
<feature type="transmembrane region" description="Helical" evidence="5">
    <location>
        <begin position="60"/>
        <end position="79"/>
    </location>
</feature>
<organism evidence="6 7">
    <name type="scientific">Corynebacterium kalinowskii</name>
    <dbReference type="NCBI Taxonomy" id="2675216"/>
    <lineage>
        <taxon>Bacteria</taxon>
        <taxon>Bacillati</taxon>
        <taxon>Actinomycetota</taxon>
        <taxon>Actinomycetes</taxon>
        <taxon>Mycobacteriales</taxon>
        <taxon>Corynebacteriaceae</taxon>
        <taxon>Corynebacterium</taxon>
    </lineage>
</organism>
<keyword evidence="4 5" id="KW-0472">Membrane</keyword>
<accession>A0A6B8VFK0</accession>
<keyword evidence="2 5" id="KW-0812">Transmembrane</keyword>
<evidence type="ECO:0000313" key="6">
    <source>
        <dbReference type="EMBL" id="QGU02913.1"/>
    </source>
</evidence>
<sequence length="101" mass="11467">MYQQPRYLPPQPQSWLIPNILLTIFCCNILGVFGIIFSAFSRSSWTRGDVHGARNWARVAALTFWLCLIATVIFIAATIEFEDGTVSWGFNVGQTEEVRLK</sequence>
<comment type="subcellular location">
    <subcellularLocation>
        <location evidence="1">Membrane</location>
    </subcellularLocation>
</comment>
<dbReference type="RefSeq" id="WP_197079687.1">
    <property type="nucleotide sequence ID" value="NZ_CP046452.1"/>
</dbReference>
<dbReference type="AlphaFoldDB" id="A0A6B8VFK0"/>
<dbReference type="GO" id="GO:0016020">
    <property type="term" value="C:membrane"/>
    <property type="evidence" value="ECO:0007669"/>
    <property type="project" value="UniProtKB-SubCell"/>
</dbReference>
<evidence type="ECO:0000256" key="2">
    <source>
        <dbReference type="ARBA" id="ARBA00022692"/>
    </source>
</evidence>
<proteinExistence type="predicted"/>
<keyword evidence="3 5" id="KW-1133">Transmembrane helix</keyword>
<reference evidence="7" key="1">
    <citation type="submission" date="2019-11" db="EMBL/GenBank/DDBJ databases">
        <title>Complete genome sequence of Corynebacterium kalinowskii 1959, a novel Corynebacterium species isolated from soil of a small paddock in Vilsendorf, Germany.</title>
        <authorList>
            <person name="Schaffert L."/>
            <person name="Ruwe M."/>
            <person name="Milse J."/>
            <person name="Hanuschka K."/>
            <person name="Ortseifen V."/>
            <person name="Droste J."/>
            <person name="Brandt D."/>
            <person name="Schlueter L."/>
            <person name="Kutter Y."/>
            <person name="Vinke S."/>
            <person name="Viehoefer P."/>
            <person name="Jacob L."/>
            <person name="Luebke N.-C."/>
            <person name="Schulte-Berndt E."/>
            <person name="Hain C."/>
            <person name="Linder M."/>
            <person name="Schmidt P."/>
            <person name="Wollenschlaeger L."/>
            <person name="Luttermann T."/>
            <person name="Thieme E."/>
            <person name="Hassa J."/>
            <person name="Haak M."/>
            <person name="Wittchen M."/>
            <person name="Mentz A."/>
            <person name="Persicke M."/>
            <person name="Busche T."/>
            <person name="Ruckert C."/>
        </authorList>
    </citation>
    <scope>NUCLEOTIDE SEQUENCE [LARGE SCALE GENOMIC DNA]</scope>
    <source>
        <strain evidence="7">1959</strain>
    </source>
</reference>
<evidence type="ECO:0000313" key="7">
    <source>
        <dbReference type="Proteomes" id="UP000427071"/>
    </source>
</evidence>
<dbReference type="InterPro" id="IPR007593">
    <property type="entry name" value="CD225/Dispanin_fam"/>
</dbReference>
<feature type="transmembrane region" description="Helical" evidence="5">
    <location>
        <begin position="20"/>
        <end position="40"/>
    </location>
</feature>
<name>A0A6B8VFK0_9CORY</name>
<evidence type="ECO:0000256" key="5">
    <source>
        <dbReference type="SAM" id="Phobius"/>
    </source>
</evidence>
<dbReference type="Proteomes" id="UP000427071">
    <property type="component" value="Chromosome"/>
</dbReference>
<protein>
    <submittedName>
        <fullName evidence="6">Interferon-induced transmembrane protein</fullName>
    </submittedName>
</protein>